<comment type="subunit">
    <text evidence="5">Interacts directly with the RNA polymerase.</text>
</comment>
<accession>Q2LSS1</accession>
<feature type="binding site" evidence="5">
    <location>
        <position position="134"/>
    </location>
    <ligand>
        <name>Zn(2+)</name>
        <dbReference type="ChEBI" id="CHEBI:29105"/>
    </ligand>
</feature>
<evidence type="ECO:0000313" key="9">
    <source>
        <dbReference type="EMBL" id="ABC77135.1"/>
    </source>
</evidence>
<keyword evidence="10" id="KW-1185">Reference proteome</keyword>
<keyword evidence="1 5" id="KW-0963">Cytoplasm</keyword>
<dbReference type="GO" id="GO:0008270">
    <property type="term" value="F:zinc ion binding"/>
    <property type="evidence" value="ECO:0007669"/>
    <property type="project" value="UniProtKB-UniRule"/>
</dbReference>
<dbReference type="STRING" id="56780.SYN_01337"/>
<dbReference type="FunCoup" id="Q2LSS1">
    <property type="interactions" value="301"/>
</dbReference>
<keyword evidence="4 5" id="KW-0862">Zinc</keyword>
<feature type="domain" description="DnaK suppressor protein DksA N-terminal" evidence="8">
    <location>
        <begin position="35"/>
        <end position="105"/>
    </location>
</feature>
<reference evidence="9 10" key="1">
    <citation type="journal article" date="2007" name="Proc. Natl. Acad. Sci. U.S.A.">
        <title>The genome of Syntrophus aciditrophicus: life at the thermodynamic limit of microbial growth.</title>
        <authorList>
            <person name="McInerney M.J."/>
            <person name="Rohlin L."/>
            <person name="Mouttaki H."/>
            <person name="Kim U."/>
            <person name="Krupp R.S."/>
            <person name="Rios-Hernandez L."/>
            <person name="Sieber J."/>
            <person name="Struchtemeyer C.G."/>
            <person name="Bhattacharyya A."/>
            <person name="Campbell J.W."/>
            <person name="Gunsalus R.P."/>
        </authorList>
    </citation>
    <scope>NUCLEOTIDE SEQUENCE [LARGE SCALE GENOMIC DNA]</scope>
    <source>
        <strain evidence="9 10">SB</strain>
    </source>
</reference>
<dbReference type="EMBL" id="CP000252">
    <property type="protein sequence ID" value="ABC77135.1"/>
    <property type="molecule type" value="Genomic_DNA"/>
</dbReference>
<dbReference type="HOGENOM" id="CLU_043144_2_0_7"/>
<dbReference type="PROSITE" id="PS51128">
    <property type="entry name" value="ZF_DKSA_2"/>
    <property type="match status" value="1"/>
</dbReference>
<evidence type="ECO:0000259" key="7">
    <source>
        <dbReference type="Pfam" id="PF01258"/>
    </source>
</evidence>
<feature type="domain" description="Zinc finger DksA/TraR C4-type" evidence="7">
    <location>
        <begin position="108"/>
        <end position="143"/>
    </location>
</feature>
<organism evidence="9 10">
    <name type="scientific">Syntrophus aciditrophicus (strain SB)</name>
    <dbReference type="NCBI Taxonomy" id="56780"/>
    <lineage>
        <taxon>Bacteria</taxon>
        <taxon>Pseudomonadati</taxon>
        <taxon>Thermodesulfobacteriota</taxon>
        <taxon>Syntrophia</taxon>
        <taxon>Syntrophales</taxon>
        <taxon>Syntrophaceae</taxon>
        <taxon>Syntrophus</taxon>
    </lineage>
</organism>
<dbReference type="SUPFAM" id="SSF57716">
    <property type="entry name" value="Glucocorticoid receptor-like (DNA-binding domain)"/>
    <property type="match status" value="1"/>
</dbReference>
<evidence type="ECO:0000256" key="4">
    <source>
        <dbReference type="ARBA" id="ARBA00022833"/>
    </source>
</evidence>
<feature type="binding site" evidence="5">
    <location>
        <position position="113"/>
    </location>
    <ligand>
        <name>Zn(2+)</name>
        <dbReference type="ChEBI" id="CHEBI:29105"/>
    </ligand>
</feature>
<dbReference type="HAMAP" id="MF_00926">
    <property type="entry name" value="DksA"/>
    <property type="match status" value="1"/>
</dbReference>
<dbReference type="InterPro" id="IPR012784">
    <property type="entry name" value="DksA_RNA_pol-bd"/>
</dbReference>
<protein>
    <recommendedName>
        <fullName evidence="5">RNA polymerase-binding transcription factor DksA</fullName>
    </recommendedName>
</protein>
<feature type="zinc finger region" description="dksA C4-type" evidence="6">
    <location>
        <begin position="113"/>
        <end position="137"/>
    </location>
</feature>
<dbReference type="PROSITE" id="PS01102">
    <property type="entry name" value="ZF_DKSA_1"/>
    <property type="match status" value="1"/>
</dbReference>
<dbReference type="Proteomes" id="UP000001933">
    <property type="component" value="Chromosome"/>
</dbReference>
<evidence type="ECO:0000256" key="2">
    <source>
        <dbReference type="ARBA" id="ARBA00022723"/>
    </source>
</evidence>
<evidence type="ECO:0000259" key="8">
    <source>
        <dbReference type="Pfam" id="PF21157"/>
    </source>
</evidence>
<dbReference type="AlphaFoldDB" id="Q2LSS1"/>
<dbReference type="NCBIfam" id="TIGR02420">
    <property type="entry name" value="dksA"/>
    <property type="match status" value="1"/>
</dbReference>
<dbReference type="Pfam" id="PF21157">
    <property type="entry name" value="DksA_N"/>
    <property type="match status" value="1"/>
</dbReference>
<dbReference type="InterPro" id="IPR048489">
    <property type="entry name" value="DksA_N"/>
</dbReference>
<dbReference type="PANTHER" id="PTHR33823">
    <property type="entry name" value="RNA POLYMERASE-BINDING TRANSCRIPTION FACTOR DKSA-RELATED"/>
    <property type="match status" value="1"/>
</dbReference>
<evidence type="ECO:0000256" key="3">
    <source>
        <dbReference type="ARBA" id="ARBA00022771"/>
    </source>
</evidence>
<evidence type="ECO:0000313" key="10">
    <source>
        <dbReference type="Proteomes" id="UP000001933"/>
    </source>
</evidence>
<dbReference type="PANTHER" id="PTHR33823:SF2">
    <property type="entry name" value="RNA POLYMERASE-BINDING TRANSCRIPTION FACTOR DKSA"/>
    <property type="match status" value="1"/>
</dbReference>
<dbReference type="Pfam" id="PF01258">
    <property type="entry name" value="zf-dskA_traR"/>
    <property type="match status" value="1"/>
</dbReference>
<comment type="function">
    <text evidence="5">Transcription factor that acts by binding directly to the RNA polymerase (RNAP). Required for negative regulation of rRNA expression and positive regulation of several amino acid biosynthesis promoters.</text>
</comment>
<feature type="binding site" evidence="5">
    <location>
        <position position="116"/>
    </location>
    <ligand>
        <name>Zn(2+)</name>
        <dbReference type="ChEBI" id="CHEBI:29105"/>
    </ligand>
</feature>
<sequence length="150" mass="17653">MCIKPFCWKFCRLRHRQYLFKVIGMVREMALSHDKLEFFRMLLTQKINELLEDAGKTVADMTDSKENYPDPTDRASLESDRNFELRMRDRERKLIAKMQEAIKRIDEGEFGLCEVCGGPISEKRLMARPVTTLCIDCKTKQEKLEKLKGE</sequence>
<dbReference type="InterPro" id="IPR000962">
    <property type="entry name" value="Znf_DskA_TraR"/>
</dbReference>
<dbReference type="eggNOG" id="COG1734">
    <property type="taxonomic scope" value="Bacteria"/>
</dbReference>
<feature type="binding site" evidence="5">
    <location>
        <position position="137"/>
    </location>
    <ligand>
        <name>Zn(2+)</name>
        <dbReference type="ChEBI" id="CHEBI:29105"/>
    </ligand>
</feature>
<evidence type="ECO:0000256" key="1">
    <source>
        <dbReference type="ARBA" id="ARBA00022490"/>
    </source>
</evidence>
<dbReference type="KEGG" id="sat:SYN_01337"/>
<gene>
    <name evidence="5" type="primary">dksA</name>
    <name evidence="9" type="ORF">SYN_01337</name>
</gene>
<dbReference type="Gene3D" id="1.20.120.910">
    <property type="entry name" value="DksA, coiled-coil domain"/>
    <property type="match status" value="1"/>
</dbReference>
<evidence type="ECO:0000256" key="5">
    <source>
        <dbReference type="HAMAP-Rule" id="MF_00926"/>
    </source>
</evidence>
<name>Q2LSS1_SYNAS</name>
<dbReference type="GO" id="GO:0010468">
    <property type="term" value="P:regulation of gene expression"/>
    <property type="evidence" value="ECO:0007669"/>
    <property type="project" value="UniProtKB-UniRule"/>
</dbReference>
<dbReference type="SUPFAM" id="SSF109635">
    <property type="entry name" value="DnaK suppressor protein DksA, alpha-hairpin domain"/>
    <property type="match status" value="1"/>
</dbReference>
<keyword evidence="3 5" id="KW-0863">Zinc-finger</keyword>
<proteinExistence type="inferred from homology"/>
<dbReference type="InterPro" id="IPR037187">
    <property type="entry name" value="DnaK_N"/>
</dbReference>
<keyword evidence="2 5" id="KW-0479">Metal-binding</keyword>
<comment type="subcellular location">
    <subcellularLocation>
        <location evidence="5">Cytoplasm</location>
    </subcellularLocation>
</comment>
<dbReference type="GO" id="GO:0005737">
    <property type="term" value="C:cytoplasm"/>
    <property type="evidence" value="ECO:0007669"/>
    <property type="project" value="UniProtKB-SubCell"/>
</dbReference>
<dbReference type="InParanoid" id="Q2LSS1"/>
<dbReference type="InterPro" id="IPR020458">
    <property type="entry name" value="Znf_DskA_TraR_CS"/>
</dbReference>
<evidence type="ECO:0000256" key="6">
    <source>
        <dbReference type="PROSITE-ProRule" id="PRU00510"/>
    </source>
</evidence>
<comment type="similarity">
    <text evidence="5">Belongs to the DksA family.</text>
</comment>